<protein>
    <submittedName>
        <fullName evidence="1">Uncharacterized protein</fullName>
    </submittedName>
</protein>
<evidence type="ECO:0000313" key="2">
    <source>
        <dbReference type="Proteomes" id="UP001217485"/>
    </source>
</evidence>
<dbReference type="Proteomes" id="UP001217485">
    <property type="component" value="Unassembled WGS sequence"/>
</dbReference>
<name>A0ABT5C1E7_9BACT</name>
<evidence type="ECO:0000313" key="1">
    <source>
        <dbReference type="EMBL" id="MDC0679012.1"/>
    </source>
</evidence>
<reference evidence="1 2" key="1">
    <citation type="submission" date="2023-01" db="EMBL/GenBank/DDBJ databases">
        <title>Minimal conservation of predation-associated metabolite biosynthetic gene clusters underscores biosynthetic potential of Myxococcota including descriptions for ten novel species: Archangium lansinium sp. nov., Myxococcus landrumus sp. nov., Nannocystis bai.</title>
        <authorList>
            <person name="Ahearne A."/>
            <person name="Stevens C."/>
            <person name="Dowd S."/>
        </authorList>
    </citation>
    <scope>NUCLEOTIDE SEQUENCE [LARGE SCALE GENOMIC DNA]</scope>
    <source>
        <strain evidence="1 2">WIWO2</strain>
    </source>
</reference>
<proteinExistence type="predicted"/>
<dbReference type="RefSeq" id="WP_272095872.1">
    <property type="nucleotide sequence ID" value="NZ_JAQNDK010000001.1"/>
</dbReference>
<gene>
    <name evidence="1" type="ORF">POL72_14815</name>
</gene>
<dbReference type="EMBL" id="JAQNDK010000001">
    <property type="protein sequence ID" value="MDC0679012.1"/>
    <property type="molecule type" value="Genomic_DNA"/>
</dbReference>
<accession>A0ABT5C1E7</accession>
<sequence length="60" mass="6316">MIDPDSLAAIAEAVLAEEDETLSLPVAPGLVLELAYDGCGLFAATWRAGSWRRALEIGEA</sequence>
<organism evidence="1 2">
    <name type="scientific">Sorangium atrum</name>
    <dbReference type="NCBI Taxonomy" id="2995308"/>
    <lineage>
        <taxon>Bacteria</taxon>
        <taxon>Pseudomonadati</taxon>
        <taxon>Myxococcota</taxon>
        <taxon>Polyangia</taxon>
        <taxon>Polyangiales</taxon>
        <taxon>Polyangiaceae</taxon>
        <taxon>Sorangium</taxon>
    </lineage>
</organism>
<keyword evidence="2" id="KW-1185">Reference proteome</keyword>
<comment type="caution">
    <text evidence="1">The sequence shown here is derived from an EMBL/GenBank/DDBJ whole genome shotgun (WGS) entry which is preliminary data.</text>
</comment>